<dbReference type="EMBL" id="MU129096">
    <property type="protein sequence ID" value="KAF9506869.1"/>
    <property type="molecule type" value="Genomic_DNA"/>
</dbReference>
<comment type="similarity">
    <text evidence="2">Belongs to the ferric reductase (FRE) family.</text>
</comment>
<gene>
    <name evidence="13" type="ORF">BS47DRAFT_1489162</name>
</gene>
<keyword evidence="7" id="KW-0560">Oxidoreductase</keyword>
<evidence type="ECO:0000256" key="11">
    <source>
        <dbReference type="SAM" id="Phobius"/>
    </source>
</evidence>
<evidence type="ECO:0000256" key="8">
    <source>
        <dbReference type="ARBA" id="ARBA00023065"/>
    </source>
</evidence>
<keyword evidence="6 11" id="KW-1133">Transmembrane helix</keyword>
<dbReference type="Pfam" id="PF01794">
    <property type="entry name" value="Ferric_reduct"/>
    <property type="match status" value="1"/>
</dbReference>
<dbReference type="GO" id="GO:0006879">
    <property type="term" value="P:intracellular iron ion homeostasis"/>
    <property type="evidence" value="ECO:0007669"/>
    <property type="project" value="TreeGrafter"/>
</dbReference>
<evidence type="ECO:0000259" key="12">
    <source>
        <dbReference type="PROSITE" id="PS51384"/>
    </source>
</evidence>
<evidence type="ECO:0000256" key="7">
    <source>
        <dbReference type="ARBA" id="ARBA00023002"/>
    </source>
</evidence>
<dbReference type="CDD" id="cd06186">
    <property type="entry name" value="NOX_Duox_like_FAD_NADP"/>
    <property type="match status" value="1"/>
</dbReference>
<sequence>MGAISIPAGSDPLDISRLHIARTTTRDTLSASNALIIAFILVVLAYALINLPWTFFRLQHAGWLTGWSLSSKPIPAPTRCPHPDYPNANMGPPQSIGHLPLGNPSYMIPRINLTASQFFVLLATTIVITVACFTNSNVITDSTRTGYIAITLLPCVIGLGNKVFGVGSIVQVGYASVNWLHRWLGRLLFVVSTLHTIAYMVIFAQTNSMKTEMSKASNILACISYAGLYLVFFASFRYVRQRWWHIFKVCHHFGILVFVVGLNYHSQLLRSWIGFSLAFLFFSLVLRALTSRVHIAYLTPLSSSRSTVVHLPSLRSGWIPGQHVRIRVLTGGMGLRATSEGHPFTLATAPTVDGVGGKLVVMAAGDWTAKLLQVAKKRSQADVEDGRGYPVAVIVEGPYGGCKLLYSAYSTVLLAGGGSGVSYILAVAQGIISDSKLGKSRTRELNIVWSVRDRAALNDIAPLFDDLHSSAPSLPHLKINITLHFTSVSRGFIVRPFSALPSSAVFVPARRQRKSYTPSPLSGVSPFSSANLLDSEKSSRVDLDDDSTVVGVGRDGAAGIGSPADEKIEDPFSDANAIESKPPAIELKPGRPVYATILKDIVEREQKRRGTFSERFSRVANGASCSGGGVAVGACGPAGMVLALKKLCADAEGVEFHEEIFSL</sequence>
<dbReference type="PANTHER" id="PTHR32361">
    <property type="entry name" value="FERRIC/CUPRIC REDUCTASE TRANSMEMBRANE COMPONENT"/>
    <property type="match status" value="1"/>
</dbReference>
<keyword evidence="8" id="KW-0406">Ion transport</keyword>
<protein>
    <recommendedName>
        <fullName evidence="12">FAD-binding FR-type domain-containing protein</fullName>
    </recommendedName>
</protein>
<dbReference type="GO" id="GO:0000293">
    <property type="term" value="F:ferric-chelate reductase activity"/>
    <property type="evidence" value="ECO:0007669"/>
    <property type="project" value="UniProtKB-ARBA"/>
</dbReference>
<dbReference type="InterPro" id="IPR039261">
    <property type="entry name" value="FNR_nucleotide-bd"/>
</dbReference>
<feature type="transmembrane region" description="Helical" evidence="11">
    <location>
        <begin position="146"/>
        <end position="171"/>
    </location>
</feature>
<dbReference type="GO" id="GO:0005886">
    <property type="term" value="C:plasma membrane"/>
    <property type="evidence" value="ECO:0007669"/>
    <property type="project" value="TreeGrafter"/>
</dbReference>
<feature type="transmembrane region" description="Helical" evidence="11">
    <location>
        <begin position="216"/>
        <end position="236"/>
    </location>
</feature>
<evidence type="ECO:0000256" key="9">
    <source>
        <dbReference type="ARBA" id="ARBA00023136"/>
    </source>
</evidence>
<dbReference type="Proteomes" id="UP000886523">
    <property type="component" value="Unassembled WGS sequence"/>
</dbReference>
<dbReference type="AlphaFoldDB" id="A0A9P6AJA4"/>
<keyword evidence="5" id="KW-0249">Electron transport</keyword>
<evidence type="ECO:0000256" key="2">
    <source>
        <dbReference type="ARBA" id="ARBA00006278"/>
    </source>
</evidence>
<dbReference type="Pfam" id="PF08030">
    <property type="entry name" value="NAD_binding_6"/>
    <property type="match status" value="1"/>
</dbReference>
<name>A0A9P6AJA4_9AGAM</name>
<dbReference type="SFLD" id="SFLDS00052">
    <property type="entry name" value="Ferric_Reductase_Domain"/>
    <property type="match status" value="1"/>
</dbReference>
<dbReference type="PANTHER" id="PTHR32361:SF9">
    <property type="entry name" value="FERRIC REDUCTASE TRANSMEMBRANE COMPONENT 3-RELATED"/>
    <property type="match status" value="1"/>
</dbReference>
<dbReference type="InterPro" id="IPR013130">
    <property type="entry name" value="Fe3_Rdtase_TM_dom"/>
</dbReference>
<keyword evidence="3" id="KW-0813">Transport</keyword>
<evidence type="ECO:0000256" key="4">
    <source>
        <dbReference type="ARBA" id="ARBA00022692"/>
    </source>
</evidence>
<comment type="caution">
    <text evidence="13">The sequence shown here is derived from an EMBL/GenBank/DDBJ whole genome shotgun (WGS) entry which is preliminary data.</text>
</comment>
<dbReference type="InterPro" id="IPR017927">
    <property type="entry name" value="FAD-bd_FR_type"/>
</dbReference>
<evidence type="ECO:0000256" key="3">
    <source>
        <dbReference type="ARBA" id="ARBA00022448"/>
    </source>
</evidence>
<reference evidence="13" key="1">
    <citation type="journal article" date="2020" name="Nat. Commun.">
        <title>Large-scale genome sequencing of mycorrhizal fungi provides insights into the early evolution of symbiotic traits.</title>
        <authorList>
            <person name="Miyauchi S."/>
            <person name="Kiss E."/>
            <person name="Kuo A."/>
            <person name="Drula E."/>
            <person name="Kohler A."/>
            <person name="Sanchez-Garcia M."/>
            <person name="Morin E."/>
            <person name="Andreopoulos B."/>
            <person name="Barry K.W."/>
            <person name="Bonito G."/>
            <person name="Buee M."/>
            <person name="Carver A."/>
            <person name="Chen C."/>
            <person name="Cichocki N."/>
            <person name="Clum A."/>
            <person name="Culley D."/>
            <person name="Crous P.W."/>
            <person name="Fauchery L."/>
            <person name="Girlanda M."/>
            <person name="Hayes R.D."/>
            <person name="Keri Z."/>
            <person name="LaButti K."/>
            <person name="Lipzen A."/>
            <person name="Lombard V."/>
            <person name="Magnuson J."/>
            <person name="Maillard F."/>
            <person name="Murat C."/>
            <person name="Nolan M."/>
            <person name="Ohm R.A."/>
            <person name="Pangilinan J."/>
            <person name="Pereira M.F."/>
            <person name="Perotto S."/>
            <person name="Peter M."/>
            <person name="Pfister S."/>
            <person name="Riley R."/>
            <person name="Sitrit Y."/>
            <person name="Stielow J.B."/>
            <person name="Szollosi G."/>
            <person name="Zifcakova L."/>
            <person name="Stursova M."/>
            <person name="Spatafora J.W."/>
            <person name="Tedersoo L."/>
            <person name="Vaario L.M."/>
            <person name="Yamada A."/>
            <person name="Yan M."/>
            <person name="Wang P."/>
            <person name="Xu J."/>
            <person name="Bruns T."/>
            <person name="Baldrian P."/>
            <person name="Vilgalys R."/>
            <person name="Dunand C."/>
            <person name="Henrissat B."/>
            <person name="Grigoriev I.V."/>
            <person name="Hibbett D."/>
            <person name="Nagy L.G."/>
            <person name="Martin F.M."/>
        </authorList>
    </citation>
    <scope>NUCLEOTIDE SEQUENCE</scope>
    <source>
        <strain evidence="13">UP504</strain>
    </source>
</reference>
<comment type="subcellular location">
    <subcellularLocation>
        <location evidence="1">Membrane</location>
        <topology evidence="1">Multi-pass membrane protein</topology>
    </subcellularLocation>
</comment>
<keyword evidence="14" id="KW-1185">Reference proteome</keyword>
<evidence type="ECO:0000256" key="1">
    <source>
        <dbReference type="ARBA" id="ARBA00004141"/>
    </source>
</evidence>
<dbReference type="GO" id="GO:0006826">
    <property type="term" value="P:iron ion transport"/>
    <property type="evidence" value="ECO:0007669"/>
    <property type="project" value="TreeGrafter"/>
</dbReference>
<dbReference type="PROSITE" id="PS51384">
    <property type="entry name" value="FAD_FR"/>
    <property type="match status" value="1"/>
</dbReference>
<organism evidence="13 14">
    <name type="scientific">Hydnum rufescens UP504</name>
    <dbReference type="NCBI Taxonomy" id="1448309"/>
    <lineage>
        <taxon>Eukaryota</taxon>
        <taxon>Fungi</taxon>
        <taxon>Dikarya</taxon>
        <taxon>Basidiomycota</taxon>
        <taxon>Agaricomycotina</taxon>
        <taxon>Agaricomycetes</taxon>
        <taxon>Cantharellales</taxon>
        <taxon>Hydnaceae</taxon>
        <taxon>Hydnum</taxon>
    </lineage>
</organism>
<dbReference type="Pfam" id="PF08022">
    <property type="entry name" value="FAD_binding_8"/>
    <property type="match status" value="1"/>
</dbReference>
<keyword evidence="4 11" id="KW-0812">Transmembrane</keyword>
<dbReference type="SUPFAM" id="SSF52343">
    <property type="entry name" value="Ferredoxin reductase-like, C-terminal NADP-linked domain"/>
    <property type="match status" value="1"/>
</dbReference>
<accession>A0A9P6AJA4</accession>
<feature type="transmembrane region" description="Helical" evidence="11">
    <location>
        <begin position="115"/>
        <end position="134"/>
    </location>
</feature>
<evidence type="ECO:0000313" key="14">
    <source>
        <dbReference type="Proteomes" id="UP000886523"/>
    </source>
</evidence>
<evidence type="ECO:0000256" key="5">
    <source>
        <dbReference type="ARBA" id="ARBA00022982"/>
    </source>
</evidence>
<feature type="transmembrane region" description="Helical" evidence="11">
    <location>
        <begin position="29"/>
        <end position="49"/>
    </location>
</feature>
<dbReference type="InterPro" id="IPR013112">
    <property type="entry name" value="FAD-bd_8"/>
</dbReference>
<dbReference type="InterPro" id="IPR013121">
    <property type="entry name" value="Fe_red_NAD-bd_6"/>
</dbReference>
<dbReference type="SFLD" id="SFLDG01168">
    <property type="entry name" value="Ferric_reductase_subgroup_(FRE"/>
    <property type="match status" value="1"/>
</dbReference>
<dbReference type="OrthoDB" id="17725at2759"/>
<dbReference type="InterPro" id="IPR051410">
    <property type="entry name" value="Ferric/Cupric_Reductase"/>
</dbReference>
<evidence type="ECO:0000256" key="10">
    <source>
        <dbReference type="ARBA" id="ARBA00023180"/>
    </source>
</evidence>
<dbReference type="GO" id="GO:0015677">
    <property type="term" value="P:copper ion import"/>
    <property type="evidence" value="ECO:0007669"/>
    <property type="project" value="TreeGrafter"/>
</dbReference>
<dbReference type="Gene3D" id="3.40.50.80">
    <property type="entry name" value="Nucleotide-binding domain of ferredoxin-NADP reductase (FNR) module"/>
    <property type="match status" value="1"/>
</dbReference>
<feature type="domain" description="FAD-binding FR-type" evidence="12">
    <location>
        <begin position="282"/>
        <end position="405"/>
    </location>
</feature>
<evidence type="ECO:0000313" key="13">
    <source>
        <dbReference type="EMBL" id="KAF9506869.1"/>
    </source>
</evidence>
<feature type="transmembrane region" description="Helical" evidence="11">
    <location>
        <begin position="183"/>
        <end position="204"/>
    </location>
</feature>
<keyword evidence="9 11" id="KW-0472">Membrane</keyword>
<feature type="transmembrane region" description="Helical" evidence="11">
    <location>
        <begin position="271"/>
        <end position="289"/>
    </location>
</feature>
<evidence type="ECO:0000256" key="6">
    <source>
        <dbReference type="ARBA" id="ARBA00022989"/>
    </source>
</evidence>
<keyword evidence="10" id="KW-0325">Glycoprotein</keyword>
<proteinExistence type="inferred from homology"/>
<feature type="transmembrane region" description="Helical" evidence="11">
    <location>
        <begin position="242"/>
        <end position="264"/>
    </location>
</feature>